<dbReference type="PANTHER" id="PTHR43465:SF2">
    <property type="entry name" value="DUF1680 DOMAIN PROTEIN (AFU_ORTHOLOGUE AFUA_1G08910)"/>
    <property type="match status" value="1"/>
</dbReference>
<dbReference type="EMBL" id="JARAKF010000001">
    <property type="protein sequence ID" value="MDU9000273.1"/>
    <property type="molecule type" value="Genomic_DNA"/>
</dbReference>
<proteinExistence type="predicted"/>
<protein>
    <submittedName>
        <fullName evidence="5">Glycoside hydrolase family 127 protein</fullName>
    </submittedName>
</protein>
<dbReference type="InterPro" id="IPR049046">
    <property type="entry name" value="Beta-AFase-like_GH127_middle"/>
</dbReference>
<dbReference type="PANTHER" id="PTHR43465">
    <property type="entry name" value="DUF1680 DOMAIN PROTEIN (AFU_ORTHOLOGUE AFUA_1G08910)"/>
    <property type="match status" value="1"/>
</dbReference>
<keyword evidence="6" id="KW-1185">Reference proteome</keyword>
<dbReference type="Pfam" id="PF07944">
    <property type="entry name" value="Beta-AFase-like_GH127_cat"/>
    <property type="match status" value="1"/>
</dbReference>
<feature type="domain" description="Non-reducing end beta-L-arabinofuranosidase-like GH127 C-terminal" evidence="4">
    <location>
        <begin position="552"/>
        <end position="671"/>
    </location>
</feature>
<dbReference type="SUPFAM" id="SSF48208">
    <property type="entry name" value="Six-hairpin glycosidases"/>
    <property type="match status" value="1"/>
</dbReference>
<evidence type="ECO:0000313" key="6">
    <source>
        <dbReference type="Proteomes" id="UP001257627"/>
    </source>
</evidence>
<comment type="caution">
    <text evidence="5">The sequence shown here is derived from an EMBL/GenBank/DDBJ whole genome shotgun (WGS) entry which is preliminary data.</text>
</comment>
<dbReference type="Proteomes" id="UP001257627">
    <property type="component" value="Unassembled WGS sequence"/>
</dbReference>
<feature type="domain" description="Non-reducing end beta-L-arabinofuranosidase-like GH127 middle" evidence="3">
    <location>
        <begin position="452"/>
        <end position="548"/>
    </location>
</feature>
<dbReference type="InterPro" id="IPR008928">
    <property type="entry name" value="6-hairpin_glycosidase_sf"/>
</dbReference>
<accession>A0ABU3V264</accession>
<dbReference type="InterPro" id="IPR049049">
    <property type="entry name" value="Beta-AFase-like_GH127_C"/>
</dbReference>
<feature type="region of interest" description="Disordered" evidence="1">
    <location>
        <begin position="1"/>
        <end position="31"/>
    </location>
</feature>
<organism evidence="5 6">
    <name type="scientific">Streptomyces mirabilis</name>
    <dbReference type="NCBI Taxonomy" id="68239"/>
    <lineage>
        <taxon>Bacteria</taxon>
        <taxon>Bacillati</taxon>
        <taxon>Actinomycetota</taxon>
        <taxon>Actinomycetes</taxon>
        <taxon>Kitasatosporales</taxon>
        <taxon>Streptomycetaceae</taxon>
        <taxon>Streptomyces</taxon>
    </lineage>
</organism>
<feature type="domain" description="Non-reducing end beta-L-arabinofuranosidase-like GH127 catalytic" evidence="2">
    <location>
        <begin position="45"/>
        <end position="438"/>
    </location>
</feature>
<dbReference type="Pfam" id="PF20736">
    <property type="entry name" value="Glyco_hydro127M"/>
    <property type="match status" value="1"/>
</dbReference>
<keyword evidence="5" id="KW-0378">Hydrolase</keyword>
<evidence type="ECO:0000259" key="3">
    <source>
        <dbReference type="Pfam" id="PF20736"/>
    </source>
</evidence>
<evidence type="ECO:0000259" key="2">
    <source>
        <dbReference type="Pfam" id="PF07944"/>
    </source>
</evidence>
<evidence type="ECO:0000313" key="5">
    <source>
        <dbReference type="EMBL" id="MDU9000273.1"/>
    </source>
</evidence>
<dbReference type="InterPro" id="IPR049174">
    <property type="entry name" value="Beta-AFase-like"/>
</dbReference>
<evidence type="ECO:0000259" key="4">
    <source>
        <dbReference type="Pfam" id="PF20737"/>
    </source>
</evidence>
<gene>
    <name evidence="5" type="ORF">PU648_49765</name>
</gene>
<sequence>MPRTDSALPSRTDVSAAAEQGAAPVGPVRLGPDAPAALRPAAAQVRTGFWHARREVNAHTSIPQGPALLESAGNLHNLRLAAGTAQGEFQGGYPFVDTDVYKWLEAASWQLAPSGPSGDGEENSPHLRQLAAEVERIIALVADAQQSDGYLNTWFQVRKNGERYQDLRWGHELYCAGHLIQAAVAHHRATGRDELLVVARRFADHLDSVFGLPGSGRPIDGVDGHPEVETALVELYRETGERRYLDLAGYFVDRYGHGLLGGEAYCQDRVPLREAVTVEGHAVRQLYLLAGATDVATETGDAELRSAAERLWRAMTTTKTHLTGGLGAHHDEEDFGDPFELPNERAYCETCAAIASIQWSWRMALLTGEARYSDLIERTLYNGFLAGVSLDGESWLYVNPLQVRDGHTDPGGDQSARRTRWFRCACCPPNVMRLLAGLEHYLSSTDAGGQGLQIHQYVTGHYRADLAGTPVTVSAETDYPWHGAVSLTVEETPRERPWTLSLRIPQWCHEYRVRCGDRTYDEADAPVTDGWLRLERTWAPGDRVVLELGLEPRLTAADPRVDAVRGCVAIERGPLVYCLEQVDHPGGGLDDVVIDTAHPLAVKQRPDLLGGVTTVVATGRRRAVPDTGWWPYRSADADPAIAPSGESVELTAIPYYAWANRQDGSMRVWLPTS</sequence>
<dbReference type="GO" id="GO:0016787">
    <property type="term" value="F:hydrolase activity"/>
    <property type="evidence" value="ECO:0007669"/>
    <property type="project" value="UniProtKB-KW"/>
</dbReference>
<evidence type="ECO:0000256" key="1">
    <source>
        <dbReference type="SAM" id="MobiDB-lite"/>
    </source>
</evidence>
<dbReference type="InterPro" id="IPR012878">
    <property type="entry name" value="Beta-AFase-like_GH127_cat"/>
</dbReference>
<dbReference type="Pfam" id="PF20737">
    <property type="entry name" value="Glyco_hydro127C"/>
    <property type="match status" value="1"/>
</dbReference>
<reference evidence="5 6" key="1">
    <citation type="submission" date="2023-02" db="EMBL/GenBank/DDBJ databases">
        <authorList>
            <person name="Maleckis M."/>
        </authorList>
    </citation>
    <scope>NUCLEOTIDE SEQUENCE [LARGE SCALE GENOMIC DNA]</scope>
    <source>
        <strain evidence="5 6">P8-A2</strain>
    </source>
</reference>
<name>A0ABU3V264_9ACTN</name>
<dbReference type="RefSeq" id="WP_316737024.1">
    <property type="nucleotide sequence ID" value="NZ_JARAKF010000001.1"/>
</dbReference>